<dbReference type="OrthoDB" id="257964at2"/>
<protein>
    <recommendedName>
        <fullName evidence="3">DUF4338 domain-containing protein</fullName>
    </recommendedName>
</protein>
<dbReference type="STRING" id="632335.Calkr_0701"/>
<dbReference type="EMBL" id="CP002326">
    <property type="protein sequence ID" value="ADQ40233.1"/>
    <property type="molecule type" value="Genomic_DNA"/>
</dbReference>
<evidence type="ECO:0000313" key="1">
    <source>
        <dbReference type="EMBL" id="ADQ40233.1"/>
    </source>
</evidence>
<accession>E4SAM4</accession>
<organism evidence="1 2">
    <name type="scientific">Caldicellulosiruptor acetigenus (strain ATCC 700853 / DSM 12137 / I77R1B)</name>
    <name type="common">Caldicellulosiruptor kristjanssonii</name>
    <dbReference type="NCBI Taxonomy" id="632335"/>
    <lineage>
        <taxon>Bacteria</taxon>
        <taxon>Bacillati</taxon>
        <taxon>Bacillota</taxon>
        <taxon>Bacillota incertae sedis</taxon>
        <taxon>Caldicellulosiruptorales</taxon>
        <taxon>Caldicellulosiruptoraceae</taxon>
        <taxon>Caldicellulosiruptor</taxon>
    </lineage>
</organism>
<sequence>MEERLQKEYKEKIVAMLNLHDIQIDPESGKIYASDKRKIQLKIAEQNNKRYKIFERKYKKCLATPKEIVIERIKPKLIEVTSKEDMELWKYATSFWSVPVTKGCGRRLRFLIFDENNNKLMGILGLRDPLIGLKVRDEYIGWDRETRLEKLYHVMTAYVLGAVPPYNRILGGKLVALLCKSDVILKAFKKRYTGRKTVIRGVEKPSELVLIDTMGAFGKSTIYNRLKGWKFVGYTTGQTHLHLTVPELWEIIKEIVPEKEFKTYRFGEGSNWKLRVTRKALQLLGFSKDILTTGWQRGYYICPLASNWCEYLLGEVEHPEYTVETVEELTQYWLKRWALPRKERLIEKLFEQSENIDS</sequence>
<evidence type="ECO:0000313" key="2">
    <source>
        <dbReference type="Proteomes" id="UP000009256"/>
    </source>
</evidence>
<gene>
    <name evidence="1" type="ordered locus">Calkr_0701</name>
</gene>
<dbReference type="InterPro" id="IPR025639">
    <property type="entry name" value="DruA"/>
</dbReference>
<dbReference type="eggNOG" id="ENOG502Z9IK">
    <property type="taxonomic scope" value="Bacteria"/>
</dbReference>
<dbReference type="AlphaFoldDB" id="E4SAM4"/>
<dbReference type="KEGG" id="cki:Calkr_0701"/>
<evidence type="ECO:0008006" key="3">
    <source>
        <dbReference type="Google" id="ProtNLM"/>
    </source>
</evidence>
<dbReference type="Pfam" id="PF14236">
    <property type="entry name" value="DruA"/>
    <property type="match status" value="1"/>
</dbReference>
<reference key="1">
    <citation type="submission" date="2010-11" db="EMBL/GenBank/DDBJ databases">
        <title>Complete sequence of chromosome of Caldicellulosiruptor kristjanssonii 177R1B.</title>
        <authorList>
            <consortium name="US DOE Joint Genome Institute"/>
            <person name="Lucas S."/>
            <person name="Copeland A."/>
            <person name="Lapidus A."/>
            <person name="Cheng J.-F."/>
            <person name="Bruce D."/>
            <person name="Goodwin L."/>
            <person name="Pitluck S."/>
            <person name="Davenport K."/>
            <person name="Detter J.C."/>
            <person name="Han C."/>
            <person name="Tapia R."/>
            <person name="Land M."/>
            <person name="Hauser L."/>
            <person name="Jeffries C."/>
            <person name="Kyrpides N."/>
            <person name="Ivanova N."/>
            <person name="Mikhailova N."/>
            <person name="Blumer-Schuette S.E."/>
            <person name="Kelly R.M."/>
            <person name="Woyke T."/>
        </authorList>
    </citation>
    <scope>NUCLEOTIDE SEQUENCE</scope>
    <source>
        <strain>177R1B</strain>
    </source>
</reference>
<dbReference type="Proteomes" id="UP000009256">
    <property type="component" value="Chromosome"/>
</dbReference>
<keyword evidence="2" id="KW-1185">Reference proteome</keyword>
<dbReference type="RefSeq" id="WP_013432061.1">
    <property type="nucleotide sequence ID" value="NC_014721.1"/>
</dbReference>
<dbReference type="HOGENOM" id="CLU_041281_0_0_9"/>
<reference evidence="1 2" key="2">
    <citation type="journal article" date="2011" name="J. Bacteriol.">
        <title>Complete genome sequences for the anaerobic, extremely thermophilic plant biomass-degrading bacteria Caldicellulosiruptor hydrothermalis, Caldicellulosiruptor kristjanssonii, Caldicellulosiruptor kronotskyensis, Caldicellulosiruptor owensenis, and Caldicellulosiruptor lactoaceticus.</title>
        <authorList>
            <person name="Blumer-Schuette S.E."/>
            <person name="Ozdemir I."/>
            <person name="Mistry D."/>
            <person name="Lucas S."/>
            <person name="Lapidus A."/>
            <person name="Cheng J.F."/>
            <person name="Goodwin L.A."/>
            <person name="Pitluck S."/>
            <person name="Land M.L."/>
            <person name="Hauser L.J."/>
            <person name="Woyke T."/>
            <person name="Mikhailova N."/>
            <person name="Pati A."/>
            <person name="Kyrpides N.C."/>
            <person name="Ivanova N."/>
            <person name="Detter J.C."/>
            <person name="Walston-Davenport K."/>
            <person name="Han S."/>
            <person name="Adams M.W."/>
            <person name="Kelly R.M."/>
        </authorList>
    </citation>
    <scope>NUCLEOTIDE SEQUENCE [LARGE SCALE GENOMIC DNA]</scope>
    <source>
        <strain evidence="2">ATCC 700853 / DSM 12137 / I77R1B</strain>
    </source>
</reference>
<name>E4SAM4_CALA7</name>
<proteinExistence type="predicted"/>